<dbReference type="PROSITE" id="PS50297">
    <property type="entry name" value="ANK_REP_REGION"/>
    <property type="match status" value="2"/>
</dbReference>
<evidence type="ECO:0000256" key="3">
    <source>
        <dbReference type="PROSITE-ProRule" id="PRU00023"/>
    </source>
</evidence>
<evidence type="ECO:0000313" key="4">
    <source>
        <dbReference type="EMBL" id="MDQ9170837.1"/>
    </source>
</evidence>
<evidence type="ECO:0000313" key="5">
    <source>
        <dbReference type="Proteomes" id="UP001225596"/>
    </source>
</evidence>
<protein>
    <submittedName>
        <fullName evidence="4">Ankyrin repeat domain-containing protein</fullName>
    </submittedName>
</protein>
<comment type="caution">
    <text evidence="4">The sequence shown here is derived from an EMBL/GenBank/DDBJ whole genome shotgun (WGS) entry which is preliminary data.</text>
</comment>
<dbReference type="SMART" id="SM00248">
    <property type="entry name" value="ANK"/>
    <property type="match status" value="2"/>
</dbReference>
<feature type="repeat" description="ANK" evidence="3">
    <location>
        <begin position="31"/>
        <end position="63"/>
    </location>
</feature>
<dbReference type="SUPFAM" id="SSF48403">
    <property type="entry name" value="Ankyrin repeat"/>
    <property type="match status" value="1"/>
</dbReference>
<name>A0ABU1BPA4_9BURK</name>
<dbReference type="PANTHER" id="PTHR24198">
    <property type="entry name" value="ANKYRIN REPEAT AND PROTEIN KINASE DOMAIN-CONTAINING PROTEIN"/>
    <property type="match status" value="1"/>
</dbReference>
<gene>
    <name evidence="4" type="ORF">Q8A64_10490</name>
</gene>
<organism evidence="4 5">
    <name type="scientific">Keguizhuia sedimenti</name>
    <dbReference type="NCBI Taxonomy" id="3064264"/>
    <lineage>
        <taxon>Bacteria</taxon>
        <taxon>Pseudomonadati</taxon>
        <taxon>Pseudomonadota</taxon>
        <taxon>Betaproteobacteria</taxon>
        <taxon>Burkholderiales</taxon>
        <taxon>Oxalobacteraceae</taxon>
        <taxon>Keguizhuia</taxon>
    </lineage>
</organism>
<dbReference type="Pfam" id="PF12796">
    <property type="entry name" value="Ank_2"/>
    <property type="match status" value="1"/>
</dbReference>
<sequence>MRTLEQILEEADGADLFFGVKVDSVHSERFSGETALHLFAKWGDAEAISVLVENGADIDKRGEDQNTPLHYAAMLGQQSAVERLVTLGAKNLTDRYGDTPKQLAIDHLTVHEFVRKMGFNISVNRVCKRGFAPLASARYVNR</sequence>
<dbReference type="Gene3D" id="1.25.40.20">
    <property type="entry name" value="Ankyrin repeat-containing domain"/>
    <property type="match status" value="1"/>
</dbReference>
<reference evidence="4 5" key="1">
    <citation type="submission" date="2023-08" db="EMBL/GenBank/DDBJ databases">
        <title>Oxalobacteraceae gen .nov., isolated from river sludge outside the plant.</title>
        <authorList>
            <person name="Zhao S.Y."/>
        </authorList>
    </citation>
    <scope>NUCLEOTIDE SEQUENCE [LARGE SCALE GENOMIC DNA]</scope>
    <source>
        <strain evidence="4 5">R-40</strain>
    </source>
</reference>
<proteinExistence type="predicted"/>
<keyword evidence="1" id="KW-0677">Repeat</keyword>
<feature type="repeat" description="ANK" evidence="3">
    <location>
        <begin position="64"/>
        <end position="89"/>
    </location>
</feature>
<dbReference type="RefSeq" id="WP_338436770.1">
    <property type="nucleotide sequence ID" value="NZ_JAUYVH010000005.1"/>
</dbReference>
<dbReference type="PANTHER" id="PTHR24198:SF165">
    <property type="entry name" value="ANKYRIN REPEAT-CONTAINING PROTEIN-RELATED"/>
    <property type="match status" value="1"/>
</dbReference>
<dbReference type="PROSITE" id="PS50088">
    <property type="entry name" value="ANK_REPEAT"/>
    <property type="match status" value="2"/>
</dbReference>
<evidence type="ECO:0000256" key="2">
    <source>
        <dbReference type="ARBA" id="ARBA00023043"/>
    </source>
</evidence>
<dbReference type="InterPro" id="IPR002110">
    <property type="entry name" value="Ankyrin_rpt"/>
</dbReference>
<accession>A0ABU1BPA4</accession>
<dbReference type="InterPro" id="IPR036770">
    <property type="entry name" value="Ankyrin_rpt-contain_sf"/>
</dbReference>
<dbReference type="EMBL" id="JAUYVH010000005">
    <property type="protein sequence ID" value="MDQ9170837.1"/>
    <property type="molecule type" value="Genomic_DNA"/>
</dbReference>
<dbReference type="Proteomes" id="UP001225596">
    <property type="component" value="Unassembled WGS sequence"/>
</dbReference>
<evidence type="ECO:0000256" key="1">
    <source>
        <dbReference type="ARBA" id="ARBA00022737"/>
    </source>
</evidence>
<keyword evidence="2 3" id="KW-0040">ANK repeat</keyword>
<keyword evidence="5" id="KW-1185">Reference proteome</keyword>